<accession>A0A448X3J6</accession>
<dbReference type="InterPro" id="IPR017438">
    <property type="entry name" value="ATP-NAD_kinase_N"/>
</dbReference>
<name>A0A448X3J6_9PLAT</name>
<reference evidence="1" key="1">
    <citation type="submission" date="2018-11" db="EMBL/GenBank/DDBJ databases">
        <authorList>
            <consortium name="Pathogen Informatics"/>
        </authorList>
    </citation>
    <scope>NUCLEOTIDE SEQUENCE</scope>
</reference>
<dbReference type="Gene3D" id="3.40.50.10330">
    <property type="entry name" value="Probable inorganic polyphosphate/atp-NAD kinase, domain 1"/>
    <property type="match status" value="1"/>
</dbReference>
<dbReference type="AlphaFoldDB" id="A0A448X3J6"/>
<dbReference type="EMBL" id="CAAALY010083804">
    <property type="protein sequence ID" value="VEL26939.1"/>
    <property type="molecule type" value="Genomic_DNA"/>
</dbReference>
<organism evidence="1 2">
    <name type="scientific">Protopolystoma xenopodis</name>
    <dbReference type="NCBI Taxonomy" id="117903"/>
    <lineage>
        <taxon>Eukaryota</taxon>
        <taxon>Metazoa</taxon>
        <taxon>Spiralia</taxon>
        <taxon>Lophotrochozoa</taxon>
        <taxon>Platyhelminthes</taxon>
        <taxon>Monogenea</taxon>
        <taxon>Polyopisthocotylea</taxon>
        <taxon>Polystomatidea</taxon>
        <taxon>Polystomatidae</taxon>
        <taxon>Protopolystoma</taxon>
    </lineage>
</organism>
<dbReference type="GO" id="GO:0005739">
    <property type="term" value="C:mitochondrion"/>
    <property type="evidence" value="ECO:0007669"/>
    <property type="project" value="TreeGrafter"/>
</dbReference>
<dbReference type="PANTHER" id="PTHR13158:SF5">
    <property type="entry name" value="NAD KINASE 2, MITOCHONDRIAL"/>
    <property type="match status" value="1"/>
</dbReference>
<dbReference type="SUPFAM" id="SSF111331">
    <property type="entry name" value="NAD kinase/diacylglycerol kinase-like"/>
    <property type="match status" value="1"/>
</dbReference>
<dbReference type="Proteomes" id="UP000784294">
    <property type="component" value="Unassembled WGS sequence"/>
</dbReference>
<comment type="caution">
    <text evidence="1">The sequence shown here is derived from an EMBL/GenBank/DDBJ whole genome shotgun (WGS) entry which is preliminary data.</text>
</comment>
<dbReference type="OrthoDB" id="185618at2759"/>
<sequence length="72" mass="8181">MEHKRRLMELEEALRQHGLELRSVSRDEYTYDAVNWADFVFSAGGDGTFLLAASKILQSSKPIVGLNTDPLW</sequence>
<dbReference type="PANTHER" id="PTHR13158">
    <property type="match status" value="1"/>
</dbReference>
<evidence type="ECO:0000313" key="2">
    <source>
        <dbReference type="Proteomes" id="UP000784294"/>
    </source>
</evidence>
<dbReference type="InterPro" id="IPR016064">
    <property type="entry name" value="NAD/diacylglycerol_kinase_sf"/>
</dbReference>
<protein>
    <submittedName>
        <fullName evidence="1">Uncharacterized protein</fullName>
    </submittedName>
</protein>
<proteinExistence type="predicted"/>
<dbReference type="GO" id="GO:0003951">
    <property type="term" value="F:NAD+ kinase activity"/>
    <property type="evidence" value="ECO:0007669"/>
    <property type="project" value="TreeGrafter"/>
</dbReference>
<dbReference type="GO" id="GO:0019674">
    <property type="term" value="P:NAD+ metabolic process"/>
    <property type="evidence" value="ECO:0007669"/>
    <property type="project" value="TreeGrafter"/>
</dbReference>
<evidence type="ECO:0000313" key="1">
    <source>
        <dbReference type="EMBL" id="VEL26939.1"/>
    </source>
</evidence>
<keyword evidence="2" id="KW-1185">Reference proteome</keyword>
<gene>
    <name evidence="1" type="ORF">PXEA_LOCUS20379</name>
</gene>